<feature type="region of interest" description="Disordered" evidence="3">
    <location>
        <begin position="79"/>
        <end position="142"/>
    </location>
</feature>
<proteinExistence type="predicted"/>
<evidence type="ECO:0000256" key="3">
    <source>
        <dbReference type="SAM" id="MobiDB-lite"/>
    </source>
</evidence>
<dbReference type="Gene3D" id="3.10.100.10">
    <property type="entry name" value="Mannose-Binding Protein A, subunit A"/>
    <property type="match status" value="1"/>
</dbReference>
<dbReference type="PANTHER" id="PTHR15028:SF6">
    <property type="entry name" value="B-CELL DIFFERENTIATION ANTIGEN CD72"/>
    <property type="match status" value="1"/>
</dbReference>
<evidence type="ECO:0000256" key="4">
    <source>
        <dbReference type="SAM" id="Phobius"/>
    </source>
</evidence>
<keyword evidence="7" id="KW-1185">Reference proteome</keyword>
<keyword evidence="4" id="KW-0472">Membrane</keyword>
<keyword evidence="4" id="KW-0812">Transmembrane</keyword>
<dbReference type="InterPro" id="IPR016186">
    <property type="entry name" value="C-type_lectin-like/link_sf"/>
</dbReference>
<dbReference type="InterPro" id="IPR001304">
    <property type="entry name" value="C-type_lectin-like"/>
</dbReference>
<dbReference type="GO" id="GO:0004888">
    <property type="term" value="F:transmembrane signaling receptor activity"/>
    <property type="evidence" value="ECO:0007669"/>
    <property type="project" value="InterPro"/>
</dbReference>
<dbReference type="PROSITE" id="PS50041">
    <property type="entry name" value="C_TYPE_LECTIN_2"/>
    <property type="match status" value="1"/>
</dbReference>
<dbReference type="AlphaFoldDB" id="A0AA35L168"/>
<dbReference type="Proteomes" id="UP001178461">
    <property type="component" value="Chromosome 11"/>
</dbReference>
<evidence type="ECO:0000313" key="6">
    <source>
        <dbReference type="EMBL" id="CAI5787986.1"/>
    </source>
</evidence>
<feature type="transmembrane region" description="Helical" evidence="4">
    <location>
        <begin position="148"/>
        <end position="173"/>
    </location>
</feature>
<evidence type="ECO:0000256" key="1">
    <source>
        <dbReference type="ARBA" id="ARBA00004613"/>
    </source>
</evidence>
<dbReference type="Pfam" id="PF00059">
    <property type="entry name" value="Lectin_C"/>
    <property type="match status" value="1"/>
</dbReference>
<keyword evidence="4" id="KW-1133">Transmembrane helix</keyword>
<evidence type="ECO:0000256" key="2">
    <source>
        <dbReference type="ARBA" id="ARBA00022525"/>
    </source>
</evidence>
<organism evidence="6 7">
    <name type="scientific">Podarcis lilfordi</name>
    <name type="common">Lilford's wall lizard</name>
    <dbReference type="NCBI Taxonomy" id="74358"/>
    <lineage>
        <taxon>Eukaryota</taxon>
        <taxon>Metazoa</taxon>
        <taxon>Chordata</taxon>
        <taxon>Craniata</taxon>
        <taxon>Vertebrata</taxon>
        <taxon>Euteleostomi</taxon>
        <taxon>Lepidosauria</taxon>
        <taxon>Squamata</taxon>
        <taxon>Bifurcata</taxon>
        <taxon>Unidentata</taxon>
        <taxon>Episquamata</taxon>
        <taxon>Laterata</taxon>
        <taxon>Lacertibaenia</taxon>
        <taxon>Lacertidae</taxon>
        <taxon>Podarcis</taxon>
    </lineage>
</organism>
<feature type="region of interest" description="Disordered" evidence="3">
    <location>
        <begin position="186"/>
        <end position="213"/>
    </location>
</feature>
<protein>
    <recommendedName>
        <fullName evidence="5">C-type lectin domain-containing protein</fullName>
    </recommendedName>
</protein>
<evidence type="ECO:0000313" key="7">
    <source>
        <dbReference type="Proteomes" id="UP001178461"/>
    </source>
</evidence>
<dbReference type="EMBL" id="OX395136">
    <property type="protein sequence ID" value="CAI5787986.1"/>
    <property type="molecule type" value="Genomic_DNA"/>
</dbReference>
<keyword evidence="2" id="KW-0964">Secreted</keyword>
<dbReference type="SUPFAM" id="SSF56436">
    <property type="entry name" value="C-type lectin-like"/>
    <property type="match status" value="1"/>
</dbReference>
<dbReference type="InterPro" id="IPR039689">
    <property type="entry name" value="CD72"/>
</dbReference>
<sequence>MPNRRDTKCCRKSGACGWLMDPIRFQFLSLAISFIFSSDSPGAPSQPGLSLCHQFRHSSASPHPRMAQDVTYADLRFVKTPPERSQEKGTWSQVDQIRMPPSVTDPSAPLPDPGEGELTYENVQGPPCQEERTPTATEGTKESDHRTWYAILALLATCLFLLTAAIGLGVRYWQVSRQLQQATEDGSALERRMGSQEGSLAQTQAQLEEAQEELHSTNGTLRSCLAAENRTQEQLRQANQSLILTQQEKEKLQQEKEELQQQLVQTKKSLEEAKSCQNIGCCPRGWNLFRWKCLWISREMKSWDDSQEACRRKSSQLLVLKPWSAKELWDATDIDKSDQYWIGLGKGWGSWKWIDELKILGLVAVLAATAFKSATEPCNGVPVQKESDTSARRTLNNHSQCELSRAKICPKTPNRQGLLFPSNEPPSCPQA</sequence>
<dbReference type="GO" id="GO:0005576">
    <property type="term" value="C:extracellular region"/>
    <property type="evidence" value="ECO:0007669"/>
    <property type="project" value="UniProtKB-SubCell"/>
</dbReference>
<dbReference type="PANTHER" id="PTHR15028">
    <property type="entry name" value="CD72-RELATED"/>
    <property type="match status" value="1"/>
</dbReference>
<accession>A0AA35L168</accession>
<comment type="subcellular location">
    <subcellularLocation>
        <location evidence="1">Secreted</location>
    </subcellularLocation>
</comment>
<evidence type="ECO:0000259" key="5">
    <source>
        <dbReference type="PROSITE" id="PS50041"/>
    </source>
</evidence>
<feature type="compositionally biased region" description="Basic and acidic residues" evidence="3">
    <location>
        <begin position="129"/>
        <end position="142"/>
    </location>
</feature>
<feature type="region of interest" description="Disordered" evidence="3">
    <location>
        <begin position="412"/>
        <end position="431"/>
    </location>
</feature>
<dbReference type="GO" id="GO:0005886">
    <property type="term" value="C:plasma membrane"/>
    <property type="evidence" value="ECO:0007669"/>
    <property type="project" value="InterPro"/>
</dbReference>
<feature type="domain" description="C-type lectin" evidence="5">
    <location>
        <begin position="289"/>
        <end position="410"/>
    </location>
</feature>
<name>A0AA35L168_9SAUR</name>
<reference evidence="6" key="1">
    <citation type="submission" date="2022-12" db="EMBL/GenBank/DDBJ databases">
        <authorList>
            <person name="Alioto T."/>
            <person name="Alioto T."/>
            <person name="Gomez Garrido J."/>
        </authorList>
    </citation>
    <scope>NUCLEOTIDE SEQUENCE</scope>
</reference>
<dbReference type="InterPro" id="IPR016187">
    <property type="entry name" value="CTDL_fold"/>
</dbReference>
<gene>
    <name evidence="6" type="ORF">PODLI_1B010646</name>
</gene>